<gene>
    <name evidence="1" type="ORF">COU20_03360</name>
</gene>
<name>A0A2H0U6Z9_9BACT</name>
<proteinExistence type="predicted"/>
<evidence type="ECO:0000313" key="2">
    <source>
        <dbReference type="Proteomes" id="UP000231379"/>
    </source>
</evidence>
<dbReference type="AlphaFoldDB" id="A0A2H0U6Z9"/>
<evidence type="ECO:0000313" key="1">
    <source>
        <dbReference type="EMBL" id="PIR82172.1"/>
    </source>
</evidence>
<dbReference type="EMBL" id="PFBM01000021">
    <property type="protein sequence ID" value="PIR82172.1"/>
    <property type="molecule type" value="Genomic_DNA"/>
</dbReference>
<reference evidence="2" key="1">
    <citation type="submission" date="2017-09" db="EMBL/GenBank/DDBJ databases">
        <title>Depth-based differentiation of microbial function through sediment-hosted aquifers and enrichment of novel symbionts in the deep terrestrial subsurface.</title>
        <authorList>
            <person name="Probst A.J."/>
            <person name="Ladd B."/>
            <person name="Jarett J.K."/>
            <person name="Geller-Mcgrath D.E."/>
            <person name="Sieber C.M.K."/>
            <person name="Emerson J.B."/>
            <person name="Anantharaman K."/>
            <person name="Thomas B.C."/>
            <person name="Malmstrom R."/>
            <person name="Stieglmeier M."/>
            <person name="Klingl A."/>
            <person name="Woyke T."/>
            <person name="Ryan C.M."/>
            <person name="Banfield J.F."/>
        </authorList>
    </citation>
    <scope>NUCLEOTIDE SEQUENCE [LARGE SCALE GENOMIC DNA]</scope>
</reference>
<organism evidence="1 2">
    <name type="scientific">Candidatus Kaiserbacteria bacterium CG10_big_fil_rev_8_21_14_0_10_59_10</name>
    <dbReference type="NCBI Taxonomy" id="1974612"/>
    <lineage>
        <taxon>Bacteria</taxon>
        <taxon>Candidatus Kaiseribacteriota</taxon>
    </lineage>
</organism>
<protein>
    <submittedName>
        <fullName evidence="1">Uncharacterized protein</fullName>
    </submittedName>
</protein>
<sequence>MRNEEAIARRNTTAFRPTGTITPIEQAQDELRRQVKKLGNGKYANTTRNLLAQLVHSGDRADTEAMVLRRLRSLERGRGPKQLPRLLKAEQRLDIKLMLVFTVGGKVSRETRVRLATLLIRKGNAADAAFLCKTFPGLAIALE</sequence>
<accession>A0A2H0U6Z9</accession>
<dbReference type="Proteomes" id="UP000231379">
    <property type="component" value="Unassembled WGS sequence"/>
</dbReference>
<comment type="caution">
    <text evidence="1">The sequence shown here is derived from an EMBL/GenBank/DDBJ whole genome shotgun (WGS) entry which is preliminary data.</text>
</comment>